<dbReference type="Proteomes" id="UP000317881">
    <property type="component" value="Unassembled WGS sequence"/>
</dbReference>
<organism evidence="2 3">
    <name type="scientific">Streptomyces spinoverrucosus</name>
    <dbReference type="NCBI Taxonomy" id="284043"/>
    <lineage>
        <taxon>Bacteria</taxon>
        <taxon>Bacillati</taxon>
        <taxon>Actinomycetota</taxon>
        <taxon>Actinomycetes</taxon>
        <taxon>Kitasatosporales</taxon>
        <taxon>Streptomycetaceae</taxon>
        <taxon>Streptomyces</taxon>
    </lineage>
</organism>
<evidence type="ECO:0000313" key="3">
    <source>
        <dbReference type="Proteomes" id="UP000317881"/>
    </source>
</evidence>
<dbReference type="PANTHER" id="PTHR46825:SF7">
    <property type="entry name" value="D-ALANYL-D-ALANINE CARBOXYPEPTIDASE"/>
    <property type="match status" value="1"/>
</dbReference>
<proteinExistence type="predicted"/>
<dbReference type="AlphaFoldDB" id="A0A4Y3VKN3"/>
<dbReference type="Gene3D" id="3.40.710.10">
    <property type="entry name" value="DD-peptidase/beta-lactamase superfamily"/>
    <property type="match status" value="1"/>
</dbReference>
<gene>
    <name evidence="2" type="ORF">SSP24_40150</name>
</gene>
<keyword evidence="3" id="KW-1185">Reference proteome</keyword>
<dbReference type="InterPro" id="IPR012338">
    <property type="entry name" value="Beta-lactam/transpept-like"/>
</dbReference>
<protein>
    <recommendedName>
        <fullName evidence="1">Beta-lactamase-related domain-containing protein</fullName>
    </recommendedName>
</protein>
<feature type="domain" description="Beta-lactamase-related" evidence="1">
    <location>
        <begin position="2"/>
        <end position="170"/>
    </location>
</feature>
<dbReference type="InterPro" id="IPR001466">
    <property type="entry name" value="Beta-lactam-related"/>
</dbReference>
<dbReference type="OrthoDB" id="5177574at2"/>
<comment type="caution">
    <text evidence="2">The sequence shown here is derived from an EMBL/GenBank/DDBJ whole genome shotgun (WGS) entry which is preliminary data.</text>
</comment>
<evidence type="ECO:0000313" key="2">
    <source>
        <dbReference type="EMBL" id="GEC06360.1"/>
    </source>
</evidence>
<dbReference type="PANTHER" id="PTHR46825">
    <property type="entry name" value="D-ALANYL-D-ALANINE-CARBOXYPEPTIDASE/ENDOPEPTIDASE AMPH"/>
    <property type="match status" value="1"/>
</dbReference>
<sequence length="195" mass="21765">MLAGLVIQRVTGRPWAEEVRDRIIEPLNLTGTYAPGDDPFLPEPHAHAYHRFPDSDGWTDTTVRNMSRADAAHSLVTTQRDLDRFFTALLTGRLLPPAQLAEMRHVVPVSKDYEIPFPHLRYGLGLMRQPLPCGGYRWGHGGDDDGDFVRNGFTADGRRSIVITASGKVPENGPLLRAERPLQRLMDTALCEGVR</sequence>
<reference evidence="2 3" key="1">
    <citation type="submission" date="2019-06" db="EMBL/GenBank/DDBJ databases">
        <title>Whole genome shotgun sequence of Streptomyces spinoverrucosus NBRC 14228.</title>
        <authorList>
            <person name="Hosoyama A."/>
            <person name="Uohara A."/>
            <person name="Ohji S."/>
            <person name="Ichikawa N."/>
        </authorList>
    </citation>
    <scope>NUCLEOTIDE SEQUENCE [LARGE SCALE GENOMIC DNA]</scope>
    <source>
        <strain evidence="2 3">NBRC 14228</strain>
    </source>
</reference>
<dbReference type="RefSeq" id="WP_141311002.1">
    <property type="nucleotide sequence ID" value="NZ_BJND01000026.1"/>
</dbReference>
<dbReference type="Pfam" id="PF00144">
    <property type="entry name" value="Beta-lactamase"/>
    <property type="match status" value="1"/>
</dbReference>
<accession>A0A4Y3VKN3</accession>
<dbReference type="EMBL" id="BJND01000026">
    <property type="protein sequence ID" value="GEC06360.1"/>
    <property type="molecule type" value="Genomic_DNA"/>
</dbReference>
<evidence type="ECO:0000259" key="1">
    <source>
        <dbReference type="Pfam" id="PF00144"/>
    </source>
</evidence>
<dbReference type="SUPFAM" id="SSF56601">
    <property type="entry name" value="beta-lactamase/transpeptidase-like"/>
    <property type="match status" value="1"/>
</dbReference>
<name>A0A4Y3VKN3_9ACTN</name>
<dbReference type="InterPro" id="IPR050491">
    <property type="entry name" value="AmpC-like"/>
</dbReference>